<dbReference type="EMBL" id="RBKT01000001">
    <property type="protein sequence ID" value="RKR92741.1"/>
    <property type="molecule type" value="Genomic_DNA"/>
</dbReference>
<dbReference type="RefSeq" id="WP_147457234.1">
    <property type="nucleotide sequence ID" value="NZ_RBKT01000001.1"/>
</dbReference>
<dbReference type="AlphaFoldDB" id="A0A495JV85"/>
<organism evidence="2 3">
    <name type="scientific">Micromonospora pisi</name>
    <dbReference type="NCBI Taxonomy" id="589240"/>
    <lineage>
        <taxon>Bacteria</taxon>
        <taxon>Bacillati</taxon>
        <taxon>Actinomycetota</taxon>
        <taxon>Actinomycetes</taxon>
        <taxon>Micromonosporales</taxon>
        <taxon>Micromonosporaceae</taxon>
        <taxon>Micromonospora</taxon>
    </lineage>
</organism>
<proteinExistence type="predicted"/>
<dbReference type="Proteomes" id="UP000277671">
    <property type="component" value="Unassembled WGS sequence"/>
</dbReference>
<sequence>MTNSSRRKYFNDGQEPESGPLPEPETPPTPKPAPSPPPVVEPPADVVSLIAATMVMGRSGTPHAQALISRNRSRRWRRIG</sequence>
<feature type="compositionally biased region" description="Pro residues" evidence="1">
    <location>
        <begin position="19"/>
        <end position="41"/>
    </location>
</feature>
<gene>
    <name evidence="2" type="ORF">BDK92_7219</name>
</gene>
<keyword evidence="3" id="KW-1185">Reference proteome</keyword>
<evidence type="ECO:0000313" key="2">
    <source>
        <dbReference type="EMBL" id="RKR92741.1"/>
    </source>
</evidence>
<evidence type="ECO:0000256" key="1">
    <source>
        <dbReference type="SAM" id="MobiDB-lite"/>
    </source>
</evidence>
<feature type="compositionally biased region" description="Basic residues" evidence="1">
    <location>
        <begin position="71"/>
        <end position="80"/>
    </location>
</feature>
<protein>
    <submittedName>
        <fullName evidence="2">Uncharacterized protein</fullName>
    </submittedName>
</protein>
<comment type="caution">
    <text evidence="2">The sequence shown here is derived from an EMBL/GenBank/DDBJ whole genome shotgun (WGS) entry which is preliminary data.</text>
</comment>
<reference evidence="2 3" key="1">
    <citation type="submission" date="2018-10" db="EMBL/GenBank/DDBJ databases">
        <title>Sequencing the genomes of 1000 actinobacteria strains.</title>
        <authorList>
            <person name="Klenk H.-P."/>
        </authorList>
    </citation>
    <scope>NUCLEOTIDE SEQUENCE [LARGE SCALE GENOMIC DNA]</scope>
    <source>
        <strain evidence="2 3">DSM 45175</strain>
    </source>
</reference>
<evidence type="ECO:0000313" key="3">
    <source>
        <dbReference type="Proteomes" id="UP000277671"/>
    </source>
</evidence>
<name>A0A495JV85_9ACTN</name>
<accession>A0A495JV85</accession>
<feature type="region of interest" description="Disordered" evidence="1">
    <location>
        <begin position="1"/>
        <end position="45"/>
    </location>
</feature>
<feature type="region of interest" description="Disordered" evidence="1">
    <location>
        <begin position="58"/>
        <end position="80"/>
    </location>
</feature>